<keyword evidence="10" id="KW-0067">ATP-binding</keyword>
<keyword evidence="5" id="KW-1278">Translocase</keyword>
<feature type="transmembrane region" description="Helical" evidence="10">
    <location>
        <begin position="185"/>
        <end position="206"/>
    </location>
</feature>
<dbReference type="SUPFAM" id="SSF81653">
    <property type="entry name" value="Calcium ATPase, transduction domain A"/>
    <property type="match status" value="1"/>
</dbReference>
<keyword evidence="10" id="KW-0547">Nucleotide-binding</keyword>
<dbReference type="InterPro" id="IPR051014">
    <property type="entry name" value="Cation_Transport_ATPase_IB"/>
</dbReference>
<dbReference type="Pfam" id="PF00122">
    <property type="entry name" value="E1-E2_ATPase"/>
    <property type="match status" value="1"/>
</dbReference>
<name>A0A562SMW6_CHIJA</name>
<dbReference type="PROSITE" id="PS00154">
    <property type="entry name" value="ATPASE_E1_E2"/>
    <property type="match status" value="1"/>
</dbReference>
<evidence type="ECO:0000256" key="10">
    <source>
        <dbReference type="RuleBase" id="RU362081"/>
    </source>
</evidence>
<gene>
    <name evidence="12" type="ORF">LX66_5207</name>
</gene>
<dbReference type="GO" id="GO:0016887">
    <property type="term" value="F:ATP hydrolysis activity"/>
    <property type="evidence" value="ECO:0007669"/>
    <property type="project" value="InterPro"/>
</dbReference>
<dbReference type="GO" id="GO:0005886">
    <property type="term" value="C:plasma membrane"/>
    <property type="evidence" value="ECO:0007669"/>
    <property type="project" value="UniProtKB-SubCell"/>
</dbReference>
<dbReference type="InterPro" id="IPR027256">
    <property type="entry name" value="P-typ_ATPase_IB"/>
</dbReference>
<keyword evidence="4 10" id="KW-0479">Metal-binding</keyword>
<dbReference type="AlphaFoldDB" id="A0A562SMW6"/>
<dbReference type="Proteomes" id="UP000316778">
    <property type="component" value="Unassembled WGS sequence"/>
</dbReference>
<feature type="transmembrane region" description="Helical" evidence="10">
    <location>
        <begin position="212"/>
        <end position="232"/>
    </location>
</feature>
<dbReference type="NCBIfam" id="TIGR01525">
    <property type="entry name" value="ATPase-IB_hvy"/>
    <property type="match status" value="1"/>
</dbReference>
<evidence type="ECO:0000256" key="7">
    <source>
        <dbReference type="ARBA" id="ARBA00023136"/>
    </source>
</evidence>
<evidence type="ECO:0000256" key="9">
    <source>
        <dbReference type="ARBA" id="ARBA00047308"/>
    </source>
</evidence>
<organism evidence="12 13">
    <name type="scientific">Chitinophaga japonensis</name>
    <name type="common">Flexibacter japonensis</name>
    <dbReference type="NCBI Taxonomy" id="104662"/>
    <lineage>
        <taxon>Bacteria</taxon>
        <taxon>Pseudomonadati</taxon>
        <taxon>Bacteroidota</taxon>
        <taxon>Chitinophagia</taxon>
        <taxon>Chitinophagales</taxon>
        <taxon>Chitinophagaceae</taxon>
        <taxon>Chitinophaga</taxon>
    </lineage>
</organism>
<keyword evidence="7 10" id="KW-0472">Membrane</keyword>
<protein>
    <recommendedName>
        <fullName evidence="8">P-type Zn(2+) transporter</fullName>
        <ecNumber evidence="8">7.2.2.12</ecNumber>
    </recommendedName>
</protein>
<accession>A0A562SMW6</accession>
<dbReference type="InterPro" id="IPR036412">
    <property type="entry name" value="HAD-like_sf"/>
</dbReference>
<dbReference type="PANTHER" id="PTHR48085">
    <property type="entry name" value="CADMIUM/ZINC-TRANSPORTING ATPASE HMA2-RELATED"/>
    <property type="match status" value="1"/>
</dbReference>
<feature type="transmembrane region" description="Helical" evidence="10">
    <location>
        <begin position="747"/>
        <end position="767"/>
    </location>
</feature>
<sequence>MKKIKINLDLLLPEIPDERDACVQRIITVMQKHKGVEKAHLIPGNEANKAQLCFHYDPDVISIERVEHLAKEAGAEITEQFNHLLIEVESIREMMEANVRENQLKKIPGIADVSVSATGNIRLELDQTKTDKQQLLNAINQEGLKVKSVRQIVYEKDVRPKEEVEQKHEKVEEHEHGEEGAAWKVYLPAIMCFVMLIAGIITDGYIKPAFFAGWVRFVWYGVAYLLVGWTVAVKGIRLLVRGDVFTEFILMTIATVGAFYIGEYPEGVAVMLFYTVGELFQDAAVNRAKRSIKALLDIRPDTATVLADGNYKEVSPTDVKVGDTIQVRVGEKVPLDGEMLSDSSSFNTAALTGESKPSSISKGETVLAGMINQEKVIELKVTKLFSDSSLARILTMVQQATTRKAKTEQFIRRFARVYTPIVVFLAIGLTFIPYFFVENYAFNQWLYRALIFLVISCPCALVISIPLGYFGGIGAGSKNGILFKGSNYLDLMTKVNTVVMDKTGTLTKGVFKVQQVKSYDMPDDQWLPLAAALESKSTHPVAKAIVEYAGNAMKDMTITDLEEIGGHGLKGKANGKEVLAGNVKLMDKLKIPVNEELKNVTDTVVVVAVENKLAGYVTIADEIKEDSKQAVDDLHKRGIRSIMLSGDKQAVVDKIAEQLNIDNAYGDLLPEHKVEKVEQIKEDKSKIVAFAGDGINDAPVLALSDVGIAMGALGSDAAIETADVVIQTDQPSKIATAVKIGKATNRIVWQNIGLAFGVKAIVLALGAGGLATMWEAVFADVGVALLAILNAVRIQRMKF</sequence>
<evidence type="ECO:0000259" key="11">
    <source>
        <dbReference type="Pfam" id="PF00122"/>
    </source>
</evidence>
<comment type="catalytic activity">
    <reaction evidence="9">
        <text>Zn(2+)(in) + ATP + H2O = Zn(2+)(out) + ADP + phosphate + H(+)</text>
        <dbReference type="Rhea" id="RHEA:20621"/>
        <dbReference type="ChEBI" id="CHEBI:15377"/>
        <dbReference type="ChEBI" id="CHEBI:15378"/>
        <dbReference type="ChEBI" id="CHEBI:29105"/>
        <dbReference type="ChEBI" id="CHEBI:30616"/>
        <dbReference type="ChEBI" id="CHEBI:43474"/>
        <dbReference type="ChEBI" id="CHEBI:456216"/>
        <dbReference type="EC" id="7.2.2.12"/>
    </reaction>
</comment>
<feature type="domain" description="P-type ATPase A" evidence="11">
    <location>
        <begin position="299"/>
        <end position="398"/>
    </location>
</feature>
<dbReference type="InterPro" id="IPR023298">
    <property type="entry name" value="ATPase_P-typ_TM_dom_sf"/>
</dbReference>
<dbReference type="SFLD" id="SFLDF00027">
    <property type="entry name" value="p-type_atpase"/>
    <property type="match status" value="1"/>
</dbReference>
<dbReference type="GO" id="GO:0015086">
    <property type="term" value="F:cadmium ion transmembrane transporter activity"/>
    <property type="evidence" value="ECO:0007669"/>
    <property type="project" value="TreeGrafter"/>
</dbReference>
<evidence type="ECO:0000256" key="8">
    <source>
        <dbReference type="ARBA" id="ARBA00039097"/>
    </source>
</evidence>
<dbReference type="NCBIfam" id="TIGR01494">
    <property type="entry name" value="ATPase_P-type"/>
    <property type="match status" value="1"/>
</dbReference>
<dbReference type="Gene3D" id="3.30.70.100">
    <property type="match status" value="2"/>
</dbReference>
<feature type="transmembrane region" description="Helical" evidence="10">
    <location>
        <begin position="449"/>
        <end position="470"/>
    </location>
</feature>
<dbReference type="InterPro" id="IPR023214">
    <property type="entry name" value="HAD_sf"/>
</dbReference>
<comment type="subcellular location">
    <subcellularLocation>
        <location evidence="10">Cell membrane</location>
    </subcellularLocation>
    <subcellularLocation>
        <location evidence="1">Membrane</location>
    </subcellularLocation>
</comment>
<dbReference type="PANTHER" id="PTHR48085:SF5">
    <property type="entry name" value="CADMIUM_ZINC-TRANSPORTING ATPASE HMA4-RELATED"/>
    <property type="match status" value="1"/>
</dbReference>
<reference evidence="12 13" key="1">
    <citation type="journal article" date="2013" name="Stand. Genomic Sci.">
        <title>Genomic Encyclopedia of Type Strains, Phase I: The one thousand microbial genomes (KMG-I) project.</title>
        <authorList>
            <person name="Kyrpides N.C."/>
            <person name="Woyke T."/>
            <person name="Eisen J.A."/>
            <person name="Garrity G."/>
            <person name="Lilburn T.G."/>
            <person name="Beck B.J."/>
            <person name="Whitman W.B."/>
            <person name="Hugenholtz P."/>
            <person name="Klenk H.P."/>
        </authorList>
    </citation>
    <scope>NUCLEOTIDE SEQUENCE [LARGE SCALE GENOMIC DNA]</scope>
    <source>
        <strain evidence="12 13">DSM 13484</strain>
    </source>
</reference>
<keyword evidence="10" id="KW-1003">Cell membrane</keyword>
<dbReference type="EMBL" id="VLLG01000006">
    <property type="protein sequence ID" value="TWI82631.1"/>
    <property type="molecule type" value="Genomic_DNA"/>
</dbReference>
<dbReference type="InterPro" id="IPR018303">
    <property type="entry name" value="ATPase_P-typ_P_site"/>
</dbReference>
<evidence type="ECO:0000256" key="3">
    <source>
        <dbReference type="ARBA" id="ARBA00022692"/>
    </source>
</evidence>
<dbReference type="InterPro" id="IPR008250">
    <property type="entry name" value="ATPase_P-typ_transduc_dom_A_sf"/>
</dbReference>
<comment type="similarity">
    <text evidence="2 10">Belongs to the cation transport ATPase (P-type) (TC 3.A.3) family. Type IB subfamily.</text>
</comment>
<dbReference type="SFLD" id="SFLDG00002">
    <property type="entry name" value="C1.7:_P-type_atpase_like"/>
    <property type="match status" value="1"/>
</dbReference>
<dbReference type="InterPro" id="IPR059000">
    <property type="entry name" value="ATPase_P-type_domA"/>
</dbReference>
<evidence type="ECO:0000256" key="6">
    <source>
        <dbReference type="ARBA" id="ARBA00022989"/>
    </source>
</evidence>
<evidence type="ECO:0000256" key="1">
    <source>
        <dbReference type="ARBA" id="ARBA00004370"/>
    </source>
</evidence>
<dbReference type="GO" id="GO:0005524">
    <property type="term" value="F:ATP binding"/>
    <property type="evidence" value="ECO:0007669"/>
    <property type="project" value="UniProtKB-UniRule"/>
</dbReference>
<dbReference type="InterPro" id="IPR001757">
    <property type="entry name" value="P_typ_ATPase"/>
</dbReference>
<dbReference type="Gene3D" id="3.40.50.1000">
    <property type="entry name" value="HAD superfamily/HAD-like"/>
    <property type="match status" value="1"/>
</dbReference>
<dbReference type="GO" id="GO:0016463">
    <property type="term" value="F:P-type zinc transporter activity"/>
    <property type="evidence" value="ECO:0007669"/>
    <property type="project" value="UniProtKB-EC"/>
</dbReference>
<feature type="transmembrane region" description="Helical" evidence="10">
    <location>
        <begin position="417"/>
        <end position="437"/>
    </location>
</feature>
<dbReference type="Gene3D" id="3.40.1110.10">
    <property type="entry name" value="Calcium-transporting ATPase, cytoplasmic domain N"/>
    <property type="match status" value="1"/>
</dbReference>
<evidence type="ECO:0000313" key="12">
    <source>
        <dbReference type="EMBL" id="TWI82631.1"/>
    </source>
</evidence>
<dbReference type="SFLD" id="SFLDS00003">
    <property type="entry name" value="Haloacid_Dehalogenase"/>
    <property type="match status" value="1"/>
</dbReference>
<dbReference type="InterPro" id="IPR044492">
    <property type="entry name" value="P_typ_ATPase_HD_dom"/>
</dbReference>
<feature type="transmembrane region" description="Helical" evidence="10">
    <location>
        <begin position="773"/>
        <end position="792"/>
    </location>
</feature>
<dbReference type="SUPFAM" id="SSF56784">
    <property type="entry name" value="HAD-like"/>
    <property type="match status" value="1"/>
</dbReference>
<dbReference type="Pfam" id="PF00702">
    <property type="entry name" value="Hydrolase"/>
    <property type="match status" value="1"/>
</dbReference>
<keyword evidence="13" id="KW-1185">Reference proteome</keyword>
<dbReference type="InterPro" id="IPR023299">
    <property type="entry name" value="ATPase_P-typ_cyto_dom_N"/>
</dbReference>
<evidence type="ECO:0000256" key="4">
    <source>
        <dbReference type="ARBA" id="ARBA00022723"/>
    </source>
</evidence>
<dbReference type="NCBIfam" id="TIGR01512">
    <property type="entry name" value="ATPase-IB2_Cd"/>
    <property type="match status" value="1"/>
</dbReference>
<dbReference type="PRINTS" id="PR00119">
    <property type="entry name" value="CATATPASE"/>
</dbReference>
<proteinExistence type="inferred from homology"/>
<dbReference type="PRINTS" id="PR00120">
    <property type="entry name" value="HATPASE"/>
</dbReference>
<keyword evidence="6 10" id="KW-1133">Transmembrane helix</keyword>
<keyword evidence="3 10" id="KW-0812">Transmembrane</keyword>
<dbReference type="EC" id="7.2.2.12" evidence="8"/>
<dbReference type="Gene3D" id="2.70.150.10">
    <property type="entry name" value="Calcium-transporting ATPase, cytoplasmic transduction domain A"/>
    <property type="match status" value="1"/>
</dbReference>
<evidence type="ECO:0000256" key="5">
    <source>
        <dbReference type="ARBA" id="ARBA00022967"/>
    </source>
</evidence>
<dbReference type="GO" id="GO:0046872">
    <property type="term" value="F:metal ion binding"/>
    <property type="evidence" value="ECO:0007669"/>
    <property type="project" value="UniProtKB-KW"/>
</dbReference>
<evidence type="ECO:0000256" key="2">
    <source>
        <dbReference type="ARBA" id="ARBA00006024"/>
    </source>
</evidence>
<dbReference type="SUPFAM" id="SSF81665">
    <property type="entry name" value="Calcium ATPase, transmembrane domain M"/>
    <property type="match status" value="1"/>
</dbReference>
<dbReference type="RefSeq" id="WP_244620514.1">
    <property type="nucleotide sequence ID" value="NZ_BAAAFY010000006.1"/>
</dbReference>
<evidence type="ECO:0000313" key="13">
    <source>
        <dbReference type="Proteomes" id="UP000316778"/>
    </source>
</evidence>
<comment type="caution">
    <text evidence="12">The sequence shown here is derived from an EMBL/GenBank/DDBJ whole genome shotgun (WGS) entry which is preliminary data.</text>
</comment>